<gene>
    <name evidence="17" type="primary">murD</name>
    <name evidence="21" type="ORF">CfP315_0840</name>
</gene>
<evidence type="ECO:0000256" key="6">
    <source>
        <dbReference type="ARBA" id="ARBA00015655"/>
    </source>
</evidence>
<dbReference type="GO" id="GO:0005737">
    <property type="term" value="C:cytoplasm"/>
    <property type="evidence" value="ECO:0007669"/>
    <property type="project" value="UniProtKB-SubCell"/>
</dbReference>
<evidence type="ECO:0000259" key="20">
    <source>
        <dbReference type="Pfam" id="PF08245"/>
    </source>
</evidence>
<dbReference type="NCBIfam" id="TIGR01087">
    <property type="entry name" value="murD"/>
    <property type="match status" value="1"/>
</dbReference>
<keyword evidence="11 17" id="KW-0133">Cell shape</keyword>
<evidence type="ECO:0000256" key="11">
    <source>
        <dbReference type="ARBA" id="ARBA00022960"/>
    </source>
</evidence>
<comment type="function">
    <text evidence="1 17 18">Cell wall formation. Catalyzes the addition of glutamate to the nucleotide precursor UDP-N-acetylmuramoyl-L-alanine (UMA).</text>
</comment>
<dbReference type="PANTHER" id="PTHR43692">
    <property type="entry name" value="UDP-N-ACETYLMURAMOYLALANINE--D-GLUTAMATE LIGASE"/>
    <property type="match status" value="1"/>
</dbReference>
<keyword evidence="17 18" id="KW-0132">Cell division</keyword>
<keyword evidence="9 17" id="KW-0547">Nucleotide-binding</keyword>
<sequence length="476" mass="54671">MKNEIINYLKDKKITLLGLAKSNLVVARMLSEFNIPFSVCDRSEKLNCDSLSNNKNINWYLGEDYLKHIYADIIFRSPGISYSMPEIEKARLIDGSEITSETEIFFRFSKNTTIGITGSDGKTTTSTIIFEIFKNLNLKVLLGGNNGYPLLSFIDDIQEKDTIISELSSFQLISMKQSPDISIITNLSPNHLDIHKSLDEYIDAKKNIFKYQNKNSFLILNYENKNTLNFQEQTPGKTLFFSTKNKINKNNFENYLCVNKKDIIVFKYKRQNINIIDKKEIKIIGEHNLKNFLAAIGAVLCFYIKKSEFENNIEKIKKAIAKTAKEFSGVEHRIEFVRELNKIKFYNDSIASTPTRTIEGSLKVFKNIILICGGYDKNLCYDILAEEICKEKTNVKILILMGQTAKKIEMSIRKFDKKKLKIIKIASMEDAVKQAWNVAEENDSIVLSPASASFDMYKNYEERGNHFKDIVNSLFS</sequence>
<dbReference type="GO" id="GO:0051301">
    <property type="term" value="P:cell division"/>
    <property type="evidence" value="ECO:0007669"/>
    <property type="project" value="UniProtKB-KW"/>
</dbReference>
<dbReference type="EC" id="6.3.2.9" evidence="5 17"/>
<evidence type="ECO:0000256" key="18">
    <source>
        <dbReference type="RuleBase" id="RU003664"/>
    </source>
</evidence>
<dbReference type="InterPro" id="IPR004101">
    <property type="entry name" value="Mur_ligase_C"/>
</dbReference>
<proteinExistence type="inferred from homology"/>
<reference evidence="21" key="1">
    <citation type="journal article" date="2023" name="ISME J.">
        <title>Emergence of putative energy parasites within Clostridia revealed by genome analysis of a novel endosymbiotic clade.</title>
        <authorList>
            <person name="Takahashi K."/>
            <person name="Kuwahara H."/>
            <person name="Horikawa Y."/>
            <person name="Izawa K."/>
            <person name="Kato D."/>
            <person name="Inagaki T."/>
            <person name="Yuki M."/>
            <person name="Ohkuma M."/>
            <person name="Hongoh Y."/>
        </authorList>
    </citation>
    <scope>NUCLEOTIDE SEQUENCE</scope>
    <source>
        <strain evidence="21">CfP3-15</strain>
    </source>
</reference>
<keyword evidence="10 17" id="KW-0067">ATP-binding</keyword>
<dbReference type="KEGG" id="ips:CfP315_0840"/>
<dbReference type="InterPro" id="IPR036565">
    <property type="entry name" value="Mur-like_cat_sf"/>
</dbReference>
<evidence type="ECO:0000259" key="19">
    <source>
        <dbReference type="Pfam" id="PF02875"/>
    </source>
</evidence>
<feature type="domain" description="Mur ligase central" evidence="20">
    <location>
        <begin position="116"/>
        <end position="299"/>
    </location>
</feature>
<evidence type="ECO:0000256" key="7">
    <source>
        <dbReference type="ARBA" id="ARBA00022490"/>
    </source>
</evidence>
<dbReference type="InterPro" id="IPR036615">
    <property type="entry name" value="Mur_ligase_C_dom_sf"/>
</dbReference>
<keyword evidence="12 17" id="KW-0573">Peptidoglycan synthesis</keyword>
<dbReference type="GO" id="GO:0008764">
    <property type="term" value="F:UDP-N-acetylmuramoylalanine-D-glutamate ligase activity"/>
    <property type="evidence" value="ECO:0007669"/>
    <property type="project" value="UniProtKB-UniRule"/>
</dbReference>
<comment type="similarity">
    <text evidence="4 17">Belongs to the MurCDEF family.</text>
</comment>
<dbReference type="Gene3D" id="3.40.1190.10">
    <property type="entry name" value="Mur-like, catalytic domain"/>
    <property type="match status" value="1"/>
</dbReference>
<dbReference type="GO" id="GO:0005524">
    <property type="term" value="F:ATP binding"/>
    <property type="evidence" value="ECO:0007669"/>
    <property type="project" value="UniProtKB-UniRule"/>
</dbReference>
<dbReference type="AlphaFoldDB" id="A0AA48KZF1"/>
<keyword evidence="17 18" id="KW-0131">Cell cycle</keyword>
<name>A0AA48KZF1_9FIRM</name>
<dbReference type="Proteomes" id="UP001337580">
    <property type="component" value="Chromosome"/>
</dbReference>
<accession>A0AA48KZF1</accession>
<dbReference type="Gene3D" id="3.90.190.20">
    <property type="entry name" value="Mur ligase, C-terminal domain"/>
    <property type="match status" value="1"/>
</dbReference>
<dbReference type="PANTHER" id="PTHR43692:SF1">
    <property type="entry name" value="UDP-N-ACETYLMURAMOYLALANINE--D-GLUTAMATE LIGASE"/>
    <property type="match status" value="1"/>
</dbReference>
<evidence type="ECO:0000256" key="10">
    <source>
        <dbReference type="ARBA" id="ARBA00022840"/>
    </source>
</evidence>
<dbReference type="GO" id="GO:0009252">
    <property type="term" value="P:peptidoglycan biosynthetic process"/>
    <property type="evidence" value="ECO:0007669"/>
    <property type="project" value="UniProtKB-UniRule"/>
</dbReference>
<comment type="pathway">
    <text evidence="3 17 18">Cell wall biogenesis; peptidoglycan biosynthesis.</text>
</comment>
<evidence type="ECO:0000256" key="3">
    <source>
        <dbReference type="ARBA" id="ARBA00004752"/>
    </source>
</evidence>
<evidence type="ECO:0000256" key="5">
    <source>
        <dbReference type="ARBA" id="ARBA00012212"/>
    </source>
</evidence>
<dbReference type="Pfam" id="PF08245">
    <property type="entry name" value="Mur_ligase_M"/>
    <property type="match status" value="1"/>
</dbReference>
<dbReference type="SUPFAM" id="SSF53244">
    <property type="entry name" value="MurD-like peptide ligases, peptide-binding domain"/>
    <property type="match status" value="1"/>
</dbReference>
<evidence type="ECO:0000256" key="13">
    <source>
        <dbReference type="ARBA" id="ARBA00023316"/>
    </source>
</evidence>
<dbReference type="InterPro" id="IPR005762">
    <property type="entry name" value="MurD"/>
</dbReference>
<dbReference type="SUPFAM" id="SSF51984">
    <property type="entry name" value="MurCD N-terminal domain"/>
    <property type="match status" value="1"/>
</dbReference>
<evidence type="ECO:0000256" key="9">
    <source>
        <dbReference type="ARBA" id="ARBA00022741"/>
    </source>
</evidence>
<dbReference type="InterPro" id="IPR013221">
    <property type="entry name" value="Mur_ligase_cen"/>
</dbReference>
<evidence type="ECO:0000256" key="12">
    <source>
        <dbReference type="ARBA" id="ARBA00022984"/>
    </source>
</evidence>
<comment type="catalytic activity">
    <reaction evidence="16 17 18">
        <text>UDP-N-acetyl-alpha-D-muramoyl-L-alanine + D-glutamate + ATP = UDP-N-acetyl-alpha-D-muramoyl-L-alanyl-D-glutamate + ADP + phosphate + H(+)</text>
        <dbReference type="Rhea" id="RHEA:16429"/>
        <dbReference type="ChEBI" id="CHEBI:15378"/>
        <dbReference type="ChEBI" id="CHEBI:29986"/>
        <dbReference type="ChEBI" id="CHEBI:30616"/>
        <dbReference type="ChEBI" id="CHEBI:43474"/>
        <dbReference type="ChEBI" id="CHEBI:83898"/>
        <dbReference type="ChEBI" id="CHEBI:83900"/>
        <dbReference type="ChEBI" id="CHEBI:456216"/>
        <dbReference type="EC" id="6.3.2.9"/>
    </reaction>
</comment>
<keyword evidence="7 17" id="KW-0963">Cytoplasm</keyword>
<dbReference type="HAMAP" id="MF_00639">
    <property type="entry name" value="MurD"/>
    <property type="match status" value="1"/>
</dbReference>
<evidence type="ECO:0000256" key="2">
    <source>
        <dbReference type="ARBA" id="ARBA00004496"/>
    </source>
</evidence>
<keyword evidence="13 17" id="KW-0961">Cell wall biogenesis/degradation</keyword>
<feature type="domain" description="Mur ligase C-terminal" evidence="19">
    <location>
        <begin position="332"/>
        <end position="450"/>
    </location>
</feature>
<dbReference type="EMBL" id="AP027924">
    <property type="protein sequence ID" value="BED92234.1"/>
    <property type="molecule type" value="Genomic_DNA"/>
</dbReference>
<dbReference type="GO" id="GO:0008360">
    <property type="term" value="P:regulation of cell shape"/>
    <property type="evidence" value="ECO:0007669"/>
    <property type="project" value="UniProtKB-KW"/>
</dbReference>
<keyword evidence="8 17" id="KW-0436">Ligase</keyword>
<evidence type="ECO:0000256" key="14">
    <source>
        <dbReference type="ARBA" id="ARBA00030398"/>
    </source>
</evidence>
<evidence type="ECO:0000256" key="8">
    <source>
        <dbReference type="ARBA" id="ARBA00022598"/>
    </source>
</evidence>
<evidence type="ECO:0000256" key="16">
    <source>
        <dbReference type="ARBA" id="ARBA00047632"/>
    </source>
</evidence>
<evidence type="ECO:0000256" key="17">
    <source>
        <dbReference type="HAMAP-Rule" id="MF_00639"/>
    </source>
</evidence>
<dbReference type="GO" id="GO:0071555">
    <property type="term" value="P:cell wall organization"/>
    <property type="evidence" value="ECO:0007669"/>
    <property type="project" value="UniProtKB-KW"/>
</dbReference>
<comment type="subcellular location">
    <subcellularLocation>
        <location evidence="2 17 18">Cytoplasm</location>
    </subcellularLocation>
</comment>
<evidence type="ECO:0000313" key="21">
    <source>
        <dbReference type="EMBL" id="BED92234.1"/>
    </source>
</evidence>
<evidence type="ECO:0000256" key="4">
    <source>
        <dbReference type="ARBA" id="ARBA00010416"/>
    </source>
</evidence>
<dbReference type="Gene3D" id="3.40.50.720">
    <property type="entry name" value="NAD(P)-binding Rossmann-like Domain"/>
    <property type="match status" value="1"/>
</dbReference>
<dbReference type="Pfam" id="PF02875">
    <property type="entry name" value="Mur_ligase_C"/>
    <property type="match status" value="1"/>
</dbReference>
<protein>
    <recommendedName>
        <fullName evidence="6 17">UDP-N-acetylmuramoylalanine--D-glutamate ligase</fullName>
        <ecNumber evidence="5 17">6.3.2.9</ecNumber>
    </recommendedName>
    <alternativeName>
        <fullName evidence="15 17">D-glutamic acid-adding enzyme</fullName>
    </alternativeName>
    <alternativeName>
        <fullName evidence="14 17">UDP-N-acetylmuramoyl-L-alanyl-D-glutamate synthetase</fullName>
    </alternativeName>
</protein>
<evidence type="ECO:0000256" key="1">
    <source>
        <dbReference type="ARBA" id="ARBA00002734"/>
    </source>
</evidence>
<organism evidence="21">
    <name type="scientific">Candidatus Improbicoccus pseudotrichonymphae</name>
    <dbReference type="NCBI Taxonomy" id="3033792"/>
    <lineage>
        <taxon>Bacteria</taxon>
        <taxon>Bacillati</taxon>
        <taxon>Bacillota</taxon>
        <taxon>Clostridia</taxon>
        <taxon>Candidatus Improbicoccus</taxon>
    </lineage>
</organism>
<feature type="binding site" evidence="17">
    <location>
        <begin position="118"/>
        <end position="124"/>
    </location>
    <ligand>
        <name>ATP</name>
        <dbReference type="ChEBI" id="CHEBI:30616"/>
    </ligand>
</feature>
<evidence type="ECO:0000256" key="15">
    <source>
        <dbReference type="ARBA" id="ARBA00032324"/>
    </source>
</evidence>
<dbReference type="SUPFAM" id="SSF53623">
    <property type="entry name" value="MurD-like peptide ligases, catalytic domain"/>
    <property type="match status" value="1"/>
</dbReference>